<proteinExistence type="inferred from homology"/>
<comment type="caution">
    <text evidence="9">The sequence shown here is derived from an EMBL/GenBank/DDBJ whole genome shotgun (WGS) entry which is preliminary data.</text>
</comment>
<organism evidence="9 10">
    <name type="scientific">Mesorhizobium montanum</name>
    <dbReference type="NCBI Taxonomy" id="3072323"/>
    <lineage>
        <taxon>Bacteria</taxon>
        <taxon>Pseudomonadati</taxon>
        <taxon>Pseudomonadota</taxon>
        <taxon>Alphaproteobacteria</taxon>
        <taxon>Hyphomicrobiales</taxon>
        <taxon>Phyllobacteriaceae</taxon>
        <taxon>Mesorhizobium</taxon>
    </lineage>
</organism>
<evidence type="ECO:0000256" key="4">
    <source>
        <dbReference type="ARBA" id="ARBA00022679"/>
    </source>
</evidence>
<sequence length="1027" mass="115038">MNKIGCPELIALDGPPSAAHLNYLDLMSGRRANDLWPNAVAEFQGRPILYLVDGLTDRDQPSDAQVRDLGQLLANRSEHAVLGVVRPGELTLYPINLSRAELDDATPKPASLTSPDPLLFQGLATGLVSVEGQPTAPDYVFDEIHELLTEAGEALAGCMSPLEVLSVAGRALFFRFLHDRRIVLPAELHEISPSARDLKDVFSDAERAAATSCWLDETFNGDLLPLVDEVAHADPVKRLAAYQKFFFEAHEKTDGKIFLHLQAIMRGWKHLGDSTFQTKIDWDDFDFAHIPIGVLSQVYETFSRRWNEVHAEETSVHYTPKNIAQLLVEEALAGVKNAHDAVILDPACGAGAFLVLAFRHLVRLHWQQEGQRPDKNTIHRILYQQIRGFDVSESALRLAALALYITAIELNGTTRPPKILKFPRALQDEVLFNFDSRDAKSSTRGFVLGSLSAAVPSKFDAFFDVVLGNPPWTRLRSKAKTPAEKAADRARYAEINRAFTAITRRALKARNLPDLSADEYENPDNNPDLPFIWRATEWAKPGGMIAFALPARIILKQSDAGKKARRALFRGLTVTGILNASDLEKTPVWRNMDVPFMLLFARNAPATSKHQFQFVTPLRENPLIKRAEFRIDYQSAQPVSLADTLHRPWTLKALGVGTVLDIEVWDKVKDRSLSTVGEVWSRAGLISGEGYNISAGLSQVPAPHLLDLPDFESPANGFAVDFESFDRWETKHRRKTANRPRENALYRSPLVIIPQTPGETREQPKAFLSVERPVAFSKSYYGYSTSKHPDAEIAARLLYLVVHSELWQHYSLTHSSRIGASYRTILKEELDAFPFVEPSSLTVPQEHQVRALSTQLASDGVRPWDRIDHLIFALYGLSEHDVDVVRDTIQFGAPYRSSRDPAALPPDGSYCEQFCRYLQDMLQPFVEPTAGELRIETLADPADTWMPSWRFIVLAPADVPSNVSPGLVSKVMREANRTAASRVIMVLTEQQGLLIGLLNQRRFWSKSRARLCGLHIVRQHLGAFRRR</sequence>
<dbReference type="InterPro" id="IPR003356">
    <property type="entry name" value="DNA_methylase_A-5"/>
</dbReference>
<keyword evidence="6" id="KW-0680">Restriction system</keyword>
<accession>A0ABU4ZTJ2</accession>
<gene>
    <name evidence="9" type="ORF">RFM68_24970</name>
</gene>
<evidence type="ECO:0000256" key="7">
    <source>
        <dbReference type="ARBA" id="ARBA00047942"/>
    </source>
</evidence>
<dbReference type="PANTHER" id="PTHR33841">
    <property type="entry name" value="DNA METHYLTRANSFERASE YEEA-RELATED"/>
    <property type="match status" value="1"/>
</dbReference>
<dbReference type="InterPro" id="IPR002052">
    <property type="entry name" value="DNA_methylase_N6_adenine_CS"/>
</dbReference>
<evidence type="ECO:0000259" key="8">
    <source>
        <dbReference type="Pfam" id="PF02384"/>
    </source>
</evidence>
<evidence type="ECO:0000256" key="3">
    <source>
        <dbReference type="ARBA" id="ARBA00022603"/>
    </source>
</evidence>
<dbReference type="InterPro" id="IPR050953">
    <property type="entry name" value="N4_N6_ade-DNA_methylase"/>
</dbReference>
<dbReference type="GO" id="GO:0008168">
    <property type="term" value="F:methyltransferase activity"/>
    <property type="evidence" value="ECO:0007669"/>
    <property type="project" value="UniProtKB-KW"/>
</dbReference>
<dbReference type="Pfam" id="PF02384">
    <property type="entry name" value="N6_Mtase"/>
    <property type="match status" value="1"/>
</dbReference>
<keyword evidence="4" id="KW-0808">Transferase</keyword>
<keyword evidence="3 9" id="KW-0489">Methyltransferase</keyword>
<dbReference type="PRINTS" id="PR00507">
    <property type="entry name" value="N12N6MTFRASE"/>
</dbReference>
<dbReference type="RefSeq" id="WP_320235706.1">
    <property type="nucleotide sequence ID" value="NZ_JAVIJF010000020.1"/>
</dbReference>
<dbReference type="EC" id="2.1.1.72" evidence="2"/>
<dbReference type="GO" id="GO:0032259">
    <property type="term" value="P:methylation"/>
    <property type="evidence" value="ECO:0007669"/>
    <property type="project" value="UniProtKB-KW"/>
</dbReference>
<dbReference type="EMBL" id="JAVIJF010000020">
    <property type="protein sequence ID" value="MDX8527757.1"/>
    <property type="molecule type" value="Genomic_DNA"/>
</dbReference>
<dbReference type="Gene3D" id="3.40.50.150">
    <property type="entry name" value="Vaccinia Virus protein VP39"/>
    <property type="match status" value="1"/>
</dbReference>
<dbReference type="Proteomes" id="UP001276840">
    <property type="component" value="Unassembled WGS sequence"/>
</dbReference>
<evidence type="ECO:0000313" key="9">
    <source>
        <dbReference type="EMBL" id="MDX8527757.1"/>
    </source>
</evidence>
<dbReference type="PROSITE" id="PS00092">
    <property type="entry name" value="N6_MTASE"/>
    <property type="match status" value="1"/>
</dbReference>
<keyword evidence="10" id="KW-1185">Reference proteome</keyword>
<protein>
    <recommendedName>
        <fullName evidence="2">site-specific DNA-methyltransferase (adenine-specific)</fullName>
        <ecNumber evidence="2">2.1.1.72</ecNumber>
    </recommendedName>
</protein>
<evidence type="ECO:0000256" key="1">
    <source>
        <dbReference type="ARBA" id="ARBA00006594"/>
    </source>
</evidence>
<comment type="catalytic activity">
    <reaction evidence="7">
        <text>a 2'-deoxyadenosine in DNA + S-adenosyl-L-methionine = an N(6)-methyl-2'-deoxyadenosine in DNA + S-adenosyl-L-homocysteine + H(+)</text>
        <dbReference type="Rhea" id="RHEA:15197"/>
        <dbReference type="Rhea" id="RHEA-COMP:12418"/>
        <dbReference type="Rhea" id="RHEA-COMP:12419"/>
        <dbReference type="ChEBI" id="CHEBI:15378"/>
        <dbReference type="ChEBI" id="CHEBI:57856"/>
        <dbReference type="ChEBI" id="CHEBI:59789"/>
        <dbReference type="ChEBI" id="CHEBI:90615"/>
        <dbReference type="ChEBI" id="CHEBI:90616"/>
        <dbReference type="EC" id="2.1.1.72"/>
    </reaction>
</comment>
<dbReference type="InterPro" id="IPR029063">
    <property type="entry name" value="SAM-dependent_MTases_sf"/>
</dbReference>
<name>A0ABU4ZTJ2_9HYPH</name>
<dbReference type="SUPFAM" id="SSF53335">
    <property type="entry name" value="S-adenosyl-L-methionine-dependent methyltransferases"/>
    <property type="match status" value="1"/>
</dbReference>
<evidence type="ECO:0000313" key="10">
    <source>
        <dbReference type="Proteomes" id="UP001276840"/>
    </source>
</evidence>
<evidence type="ECO:0000256" key="5">
    <source>
        <dbReference type="ARBA" id="ARBA00022691"/>
    </source>
</evidence>
<comment type="similarity">
    <text evidence="1">Belongs to the N(4)/N(6)-methyltransferase family.</text>
</comment>
<dbReference type="PANTHER" id="PTHR33841:SF5">
    <property type="entry name" value="DNA METHYLASE (MODIFICATION METHYLASE) (METHYLTRANSFERASE)-RELATED"/>
    <property type="match status" value="1"/>
</dbReference>
<feature type="domain" description="DNA methylase adenine-specific" evidence="8">
    <location>
        <begin position="294"/>
        <end position="615"/>
    </location>
</feature>
<reference evidence="9 10" key="1">
    <citation type="submission" date="2023-08" db="EMBL/GenBank/DDBJ databases">
        <title>Implementing the SeqCode for naming new Mesorhizobium species isolated from Vachellia karroo root nodules.</title>
        <authorList>
            <person name="Van Lill M."/>
        </authorList>
    </citation>
    <scope>NUCLEOTIDE SEQUENCE [LARGE SCALE GENOMIC DNA]</scope>
    <source>
        <strain evidence="9 10">MSK 1335</strain>
    </source>
</reference>
<keyword evidence="5" id="KW-0949">S-adenosyl-L-methionine</keyword>
<evidence type="ECO:0000256" key="2">
    <source>
        <dbReference type="ARBA" id="ARBA00011900"/>
    </source>
</evidence>
<evidence type="ECO:0000256" key="6">
    <source>
        <dbReference type="ARBA" id="ARBA00022747"/>
    </source>
</evidence>